<accession>A0A1J4JS09</accession>
<keyword evidence="1" id="KW-1133">Transmembrane helix</keyword>
<protein>
    <submittedName>
        <fullName evidence="2">Uncharacterized protein</fullName>
    </submittedName>
</protein>
<dbReference type="Proteomes" id="UP000179807">
    <property type="component" value="Unassembled WGS sequence"/>
</dbReference>
<gene>
    <name evidence="2" type="ORF">TRFO_07973</name>
</gene>
<proteinExistence type="predicted"/>
<keyword evidence="1" id="KW-0472">Membrane</keyword>
<evidence type="ECO:0000313" key="3">
    <source>
        <dbReference type="Proteomes" id="UP000179807"/>
    </source>
</evidence>
<organism evidence="2 3">
    <name type="scientific">Tritrichomonas foetus</name>
    <dbReference type="NCBI Taxonomy" id="1144522"/>
    <lineage>
        <taxon>Eukaryota</taxon>
        <taxon>Metamonada</taxon>
        <taxon>Parabasalia</taxon>
        <taxon>Tritrichomonadida</taxon>
        <taxon>Tritrichomonadidae</taxon>
        <taxon>Tritrichomonas</taxon>
    </lineage>
</organism>
<dbReference type="OrthoDB" id="2332810at2759"/>
<dbReference type="AlphaFoldDB" id="A0A1J4JS09"/>
<name>A0A1J4JS09_9EUKA</name>
<evidence type="ECO:0000313" key="2">
    <source>
        <dbReference type="EMBL" id="OHT00310.1"/>
    </source>
</evidence>
<dbReference type="RefSeq" id="XP_068353446.1">
    <property type="nucleotide sequence ID" value="XM_068494014.1"/>
</dbReference>
<evidence type="ECO:0000256" key="1">
    <source>
        <dbReference type="SAM" id="Phobius"/>
    </source>
</evidence>
<dbReference type="GeneID" id="94828718"/>
<dbReference type="EMBL" id="MLAK01000960">
    <property type="protein sequence ID" value="OHT00310.1"/>
    <property type="molecule type" value="Genomic_DNA"/>
</dbReference>
<sequence length="456" mass="52217">MTQPSPQKHNENFDFSLLEGSGFDSVFHHLSSSQAFFRIEYPNCQILPTLCMMNIDFDLCDFINDVFKNTQIAVHVFQFSDSKQIKYIAFCANNGALAIRVTQEFSSKMALFVRSISDFPIRFNNTHEKQLFENYFGVKLSNIFISNSSEHILKSVSINKFLVFFACLIIFLTISTIFVHHKTEKSMISLKGKELNGHILLNSDLSLRPGLFNLFKRLNVLGITTAKEANKYAQENFLRPAGVERQMQLPHQLESKFDEIAPILDSMYMISAISASGHFRYLAFNGQSLPQMRRQAEFIKKMKNLEYDEIVWVTGARNLKAIYDAEDPLFGKLKDEAESAQYLLKTYFPHKKSKVLNATLDGNDKYLVRPNTKTTVDAWMKTNPEPGSILMVSNNPYIGYQYLTWYGVLQKNGWFEKGGSLSMCGDSQNEDKRNRLAVILDNVARTLYTELSNSKK</sequence>
<comment type="caution">
    <text evidence="2">The sequence shown here is derived from an EMBL/GenBank/DDBJ whole genome shotgun (WGS) entry which is preliminary data.</text>
</comment>
<feature type="transmembrane region" description="Helical" evidence="1">
    <location>
        <begin position="161"/>
        <end position="179"/>
    </location>
</feature>
<keyword evidence="3" id="KW-1185">Reference proteome</keyword>
<keyword evidence="1" id="KW-0812">Transmembrane</keyword>
<reference evidence="2" key="1">
    <citation type="submission" date="2016-10" db="EMBL/GenBank/DDBJ databases">
        <authorList>
            <person name="Benchimol M."/>
            <person name="Almeida L.G."/>
            <person name="Vasconcelos A.T."/>
            <person name="Perreira-Neves A."/>
            <person name="Rosa I.A."/>
            <person name="Tasca T."/>
            <person name="Bogo M.R."/>
            <person name="de Souza W."/>
        </authorList>
    </citation>
    <scope>NUCLEOTIDE SEQUENCE [LARGE SCALE GENOMIC DNA]</scope>
    <source>
        <strain evidence="2">K</strain>
    </source>
</reference>
<dbReference type="VEuPathDB" id="TrichDB:TRFO_07973"/>